<dbReference type="Pfam" id="PF25601">
    <property type="entry name" value="AAA_lid_14"/>
    <property type="match status" value="1"/>
</dbReference>
<evidence type="ECO:0000256" key="1">
    <source>
        <dbReference type="ARBA" id="ARBA00022741"/>
    </source>
</evidence>
<dbReference type="SUPFAM" id="SSF46689">
    <property type="entry name" value="Homeodomain-like"/>
    <property type="match status" value="1"/>
</dbReference>
<dbReference type="InterPro" id="IPR029016">
    <property type="entry name" value="GAF-like_dom_sf"/>
</dbReference>
<dbReference type="Proteomes" id="UP000824225">
    <property type="component" value="Unassembled WGS sequence"/>
</dbReference>
<proteinExistence type="predicted"/>
<dbReference type="InterPro" id="IPR002078">
    <property type="entry name" value="Sigma_54_int"/>
</dbReference>
<evidence type="ECO:0000313" key="8">
    <source>
        <dbReference type="Proteomes" id="UP000824225"/>
    </source>
</evidence>
<gene>
    <name evidence="7" type="ORF">H9962_05630</name>
</gene>
<keyword evidence="2" id="KW-0067">ATP-binding</keyword>
<dbReference type="GO" id="GO:0043565">
    <property type="term" value="F:sequence-specific DNA binding"/>
    <property type="evidence" value="ECO:0007669"/>
    <property type="project" value="InterPro"/>
</dbReference>
<dbReference type="GO" id="GO:0005524">
    <property type="term" value="F:ATP binding"/>
    <property type="evidence" value="ECO:0007669"/>
    <property type="project" value="UniProtKB-KW"/>
</dbReference>
<dbReference type="PRINTS" id="PR01590">
    <property type="entry name" value="HTHFIS"/>
</dbReference>
<dbReference type="PROSITE" id="PS50045">
    <property type="entry name" value="SIGMA54_INTERACT_4"/>
    <property type="match status" value="1"/>
</dbReference>
<dbReference type="Pfam" id="PF02954">
    <property type="entry name" value="HTH_8"/>
    <property type="match status" value="1"/>
</dbReference>
<evidence type="ECO:0000313" key="7">
    <source>
        <dbReference type="EMBL" id="HJA08653.1"/>
    </source>
</evidence>
<dbReference type="InterPro" id="IPR027417">
    <property type="entry name" value="P-loop_NTPase"/>
</dbReference>
<evidence type="ECO:0000256" key="5">
    <source>
        <dbReference type="ARBA" id="ARBA00023163"/>
    </source>
</evidence>
<dbReference type="Gene3D" id="1.10.10.60">
    <property type="entry name" value="Homeodomain-like"/>
    <property type="match status" value="1"/>
</dbReference>
<keyword evidence="3" id="KW-0805">Transcription regulation</keyword>
<dbReference type="SMART" id="SM00382">
    <property type="entry name" value="AAA"/>
    <property type="match status" value="1"/>
</dbReference>
<dbReference type="SUPFAM" id="SSF52540">
    <property type="entry name" value="P-loop containing nucleoside triphosphate hydrolases"/>
    <property type="match status" value="1"/>
</dbReference>
<dbReference type="InterPro" id="IPR058031">
    <property type="entry name" value="AAA_lid_NorR"/>
</dbReference>
<dbReference type="SMART" id="SM00065">
    <property type="entry name" value="GAF"/>
    <property type="match status" value="1"/>
</dbReference>
<accession>A0A9D2HCL1</accession>
<dbReference type="Gene3D" id="3.40.50.300">
    <property type="entry name" value="P-loop containing nucleotide triphosphate hydrolases"/>
    <property type="match status" value="1"/>
</dbReference>
<feature type="domain" description="Sigma-54 factor interaction" evidence="6">
    <location>
        <begin position="225"/>
        <end position="454"/>
    </location>
</feature>
<dbReference type="CDD" id="cd00009">
    <property type="entry name" value="AAA"/>
    <property type="match status" value="1"/>
</dbReference>
<dbReference type="SUPFAM" id="SSF55781">
    <property type="entry name" value="GAF domain-like"/>
    <property type="match status" value="1"/>
</dbReference>
<evidence type="ECO:0000256" key="3">
    <source>
        <dbReference type="ARBA" id="ARBA00023015"/>
    </source>
</evidence>
<dbReference type="AlphaFoldDB" id="A0A9D2HCL1"/>
<evidence type="ECO:0000256" key="2">
    <source>
        <dbReference type="ARBA" id="ARBA00022840"/>
    </source>
</evidence>
<dbReference type="Gene3D" id="1.10.8.60">
    <property type="match status" value="1"/>
</dbReference>
<dbReference type="EMBL" id="DXAN01000019">
    <property type="protein sequence ID" value="HJA08653.1"/>
    <property type="molecule type" value="Genomic_DNA"/>
</dbReference>
<dbReference type="InterPro" id="IPR002197">
    <property type="entry name" value="HTH_Fis"/>
</dbReference>
<protein>
    <submittedName>
        <fullName evidence="7">Sigma-54-dependent Fis family transcriptional regulator</fullName>
    </submittedName>
</protein>
<organism evidence="7 8">
    <name type="scientific">Candidatus Mailhella merdigallinarum</name>
    <dbReference type="NCBI Taxonomy" id="2838658"/>
    <lineage>
        <taxon>Bacteria</taxon>
        <taxon>Pseudomonadati</taxon>
        <taxon>Thermodesulfobacteriota</taxon>
        <taxon>Desulfovibrionia</taxon>
        <taxon>Desulfovibrionales</taxon>
        <taxon>Desulfovibrionaceae</taxon>
        <taxon>Mailhella</taxon>
    </lineage>
</organism>
<evidence type="ECO:0000256" key="4">
    <source>
        <dbReference type="ARBA" id="ARBA00023125"/>
    </source>
</evidence>
<keyword evidence="4" id="KW-0238">DNA-binding</keyword>
<dbReference type="GO" id="GO:0006355">
    <property type="term" value="P:regulation of DNA-templated transcription"/>
    <property type="evidence" value="ECO:0007669"/>
    <property type="project" value="InterPro"/>
</dbReference>
<dbReference type="PANTHER" id="PTHR32071">
    <property type="entry name" value="TRANSCRIPTIONAL REGULATORY PROTEIN"/>
    <property type="match status" value="1"/>
</dbReference>
<dbReference type="Gene3D" id="3.30.450.40">
    <property type="match status" value="1"/>
</dbReference>
<reference evidence="7" key="1">
    <citation type="journal article" date="2021" name="PeerJ">
        <title>Extensive microbial diversity within the chicken gut microbiome revealed by metagenomics and culture.</title>
        <authorList>
            <person name="Gilroy R."/>
            <person name="Ravi A."/>
            <person name="Getino M."/>
            <person name="Pursley I."/>
            <person name="Horton D.L."/>
            <person name="Alikhan N.F."/>
            <person name="Baker D."/>
            <person name="Gharbi K."/>
            <person name="Hall N."/>
            <person name="Watson M."/>
            <person name="Adriaenssens E.M."/>
            <person name="Foster-Nyarko E."/>
            <person name="Jarju S."/>
            <person name="Secka A."/>
            <person name="Antonio M."/>
            <person name="Oren A."/>
            <person name="Chaudhuri R.R."/>
            <person name="La Ragione R."/>
            <person name="Hildebrand F."/>
            <person name="Pallen M.J."/>
        </authorList>
    </citation>
    <scope>NUCLEOTIDE SEQUENCE</scope>
    <source>
        <strain evidence="7">CHK186-16707</strain>
    </source>
</reference>
<keyword evidence="1" id="KW-0547">Nucleotide-binding</keyword>
<reference evidence="7" key="2">
    <citation type="submission" date="2021-04" db="EMBL/GenBank/DDBJ databases">
        <authorList>
            <person name="Gilroy R."/>
        </authorList>
    </citation>
    <scope>NUCLEOTIDE SEQUENCE</scope>
    <source>
        <strain evidence="7">CHK186-16707</strain>
    </source>
</reference>
<dbReference type="FunFam" id="3.40.50.300:FF:000006">
    <property type="entry name" value="DNA-binding transcriptional regulator NtrC"/>
    <property type="match status" value="1"/>
</dbReference>
<dbReference type="InterPro" id="IPR003593">
    <property type="entry name" value="AAA+_ATPase"/>
</dbReference>
<name>A0A9D2HCL1_9BACT</name>
<evidence type="ECO:0000259" key="6">
    <source>
        <dbReference type="PROSITE" id="PS50045"/>
    </source>
</evidence>
<dbReference type="InterPro" id="IPR003018">
    <property type="entry name" value="GAF"/>
</dbReference>
<sequence>MSRQEPTPREGICAAASRPSDGLDGRPWLETLRLMAAGMGPQRPFQASLTALLRMLSVRHGFLRPHLVLFEPETGLLRLSLADTPPRARHADYSPGEGVTGQVFATGKPVIVDRMRGHPLFLSRLFERTDAELDALSFLCVPILAPAQSDAALSAREVIGTLNADTVFVSREDLELRCAFLEAAAALIANEAAYLQEEMARQRRLPTDVPPEYRETEGEDAAAPFVAQSKVMRHILEQAAHVARGRAPVLLRGEPGVGKERLATRIHATSPRRDMPLVVCHCGAVPPERLEAELCGYQKGAFPGAVQTQKGLFEQAHMGTLFLDAVEDLGPEAQAALLRLLQEHEVLRLGASEPVTADVRVIAASGAPLDDLAARGDFSPELFARLNVCALLIPPLRERREDIIPLAEHALQRHAERHGTAIKRISYPALELLSRYYWPGNVPELKSCLLRAAQYCQDQVIRAGDLPPSLQTAESSATEAGLSLGEAVTRFEKEMLVDALIKAGGNMLKAARDLKSSYRIVNYKVKKYGIDPHQFTFRNKG</sequence>
<keyword evidence="5" id="KW-0804">Transcription</keyword>
<dbReference type="InterPro" id="IPR009057">
    <property type="entry name" value="Homeodomain-like_sf"/>
</dbReference>
<comment type="caution">
    <text evidence="7">The sequence shown here is derived from an EMBL/GenBank/DDBJ whole genome shotgun (WGS) entry which is preliminary data.</text>
</comment>
<dbReference type="Pfam" id="PF00158">
    <property type="entry name" value="Sigma54_activat"/>
    <property type="match status" value="1"/>
</dbReference>